<dbReference type="AlphaFoldDB" id="A0A1H0QZT3"/>
<evidence type="ECO:0000256" key="1">
    <source>
        <dbReference type="SAM" id="Phobius"/>
    </source>
</evidence>
<protein>
    <submittedName>
        <fullName evidence="2">Uncharacterized protein</fullName>
    </submittedName>
</protein>
<dbReference type="Proteomes" id="UP000198860">
    <property type="component" value="Unassembled WGS sequence"/>
</dbReference>
<sequence>MNTNICRYCYKKIQDRDELVTASNWFRIRPYHYRCFELLEQDTKTIAGAWTPINGRVGLVTVFLMLVLAIVLLFTNLLGGIGDLVGFLALYPVLLRILSFFIFEMHLPKYLENKKRP</sequence>
<evidence type="ECO:0000313" key="3">
    <source>
        <dbReference type="Proteomes" id="UP000198860"/>
    </source>
</evidence>
<evidence type="ECO:0000313" key="2">
    <source>
        <dbReference type="EMBL" id="SDP22660.1"/>
    </source>
</evidence>
<keyword evidence="1" id="KW-0472">Membrane</keyword>
<dbReference type="STRING" id="240303.SAMN05421677_11420"/>
<name>A0A1H0QZT3_HALAD</name>
<keyword evidence="1" id="KW-0812">Transmembrane</keyword>
<dbReference type="RefSeq" id="WP_089653106.1">
    <property type="nucleotide sequence ID" value="NZ_FNIZ01000014.1"/>
</dbReference>
<reference evidence="3" key="1">
    <citation type="submission" date="2016-10" db="EMBL/GenBank/DDBJ databases">
        <authorList>
            <person name="Varghese N."/>
            <person name="Submissions S."/>
        </authorList>
    </citation>
    <scope>NUCLEOTIDE SEQUENCE [LARGE SCALE GENOMIC DNA]</scope>
    <source>
        <strain evidence="3">CGMCC 1.3703</strain>
    </source>
</reference>
<dbReference type="EMBL" id="FNIZ01000014">
    <property type="protein sequence ID" value="SDP22660.1"/>
    <property type="molecule type" value="Genomic_DNA"/>
</dbReference>
<feature type="transmembrane region" description="Helical" evidence="1">
    <location>
        <begin position="84"/>
        <end position="107"/>
    </location>
</feature>
<proteinExistence type="predicted"/>
<accession>A0A1H0QZT3</accession>
<organism evidence="2 3">
    <name type="scientific">Halobacillus aidingensis</name>
    <dbReference type="NCBI Taxonomy" id="240303"/>
    <lineage>
        <taxon>Bacteria</taxon>
        <taxon>Bacillati</taxon>
        <taxon>Bacillota</taxon>
        <taxon>Bacilli</taxon>
        <taxon>Bacillales</taxon>
        <taxon>Bacillaceae</taxon>
        <taxon>Halobacillus</taxon>
    </lineage>
</organism>
<keyword evidence="1" id="KW-1133">Transmembrane helix</keyword>
<dbReference type="OrthoDB" id="2657646at2"/>
<feature type="transmembrane region" description="Helical" evidence="1">
    <location>
        <begin position="57"/>
        <end position="78"/>
    </location>
</feature>
<keyword evidence="3" id="KW-1185">Reference proteome</keyword>
<gene>
    <name evidence="2" type="ORF">SAMN05421677_11420</name>
</gene>